<evidence type="ECO:0000313" key="12">
    <source>
        <dbReference type="Proteomes" id="UP000198406"/>
    </source>
</evidence>
<keyword evidence="7 8" id="KW-0472">Membrane</keyword>
<keyword evidence="12" id="KW-1185">Reference proteome</keyword>
<accession>A0A1Z5JEI3</accession>
<dbReference type="EMBL" id="BDSP01000051">
    <property type="protein sequence ID" value="GAX12407.1"/>
    <property type="molecule type" value="Genomic_DNA"/>
</dbReference>
<gene>
    <name evidence="11" type="ORF">FisN_2Hh238</name>
</gene>
<evidence type="ECO:0000256" key="1">
    <source>
        <dbReference type="ARBA" id="ARBA00004141"/>
    </source>
</evidence>
<dbReference type="Proteomes" id="UP000198406">
    <property type="component" value="Unassembled WGS sequence"/>
</dbReference>
<dbReference type="GO" id="GO:0016020">
    <property type="term" value="C:membrane"/>
    <property type="evidence" value="ECO:0007669"/>
    <property type="project" value="UniProtKB-SubCell"/>
</dbReference>
<dbReference type="SUPFAM" id="SSF103506">
    <property type="entry name" value="Mitochondrial carrier"/>
    <property type="match status" value="1"/>
</dbReference>
<dbReference type="Gene3D" id="1.50.40.10">
    <property type="entry name" value="Mitochondrial carrier domain"/>
    <property type="match status" value="1"/>
</dbReference>
<evidence type="ECO:0000256" key="2">
    <source>
        <dbReference type="ARBA" id="ARBA00006375"/>
    </source>
</evidence>
<evidence type="ECO:0000256" key="4">
    <source>
        <dbReference type="ARBA" id="ARBA00022692"/>
    </source>
</evidence>
<dbReference type="InParanoid" id="A0A1Z5JEI3"/>
<dbReference type="InterPro" id="IPR023395">
    <property type="entry name" value="MCP_dom_sf"/>
</dbReference>
<evidence type="ECO:0000256" key="10">
    <source>
        <dbReference type="SAM" id="Phobius"/>
    </source>
</evidence>
<keyword evidence="3 9" id="KW-0813">Transport</keyword>
<dbReference type="Pfam" id="PF00153">
    <property type="entry name" value="Mito_carr"/>
    <property type="match status" value="2"/>
</dbReference>
<keyword evidence="6 10" id="KW-1133">Transmembrane helix</keyword>
<evidence type="ECO:0000256" key="3">
    <source>
        <dbReference type="ARBA" id="ARBA00022448"/>
    </source>
</evidence>
<evidence type="ECO:0000256" key="6">
    <source>
        <dbReference type="ARBA" id="ARBA00022989"/>
    </source>
</evidence>
<feature type="transmembrane region" description="Helical" evidence="10">
    <location>
        <begin position="246"/>
        <end position="264"/>
    </location>
</feature>
<protein>
    <submittedName>
        <fullName evidence="11">Uncharacterized protein</fullName>
    </submittedName>
</protein>
<evidence type="ECO:0000256" key="9">
    <source>
        <dbReference type="RuleBase" id="RU000488"/>
    </source>
</evidence>
<comment type="similarity">
    <text evidence="2 9">Belongs to the mitochondrial carrier (TC 2.A.29) family.</text>
</comment>
<dbReference type="AlphaFoldDB" id="A0A1Z5JEI3"/>
<reference evidence="11 12" key="1">
    <citation type="journal article" date="2015" name="Plant Cell">
        <title>Oil accumulation by the oleaginous diatom Fistulifera solaris as revealed by the genome and transcriptome.</title>
        <authorList>
            <person name="Tanaka T."/>
            <person name="Maeda Y."/>
            <person name="Veluchamy A."/>
            <person name="Tanaka M."/>
            <person name="Abida H."/>
            <person name="Marechal E."/>
            <person name="Bowler C."/>
            <person name="Muto M."/>
            <person name="Sunaga Y."/>
            <person name="Tanaka M."/>
            <person name="Yoshino T."/>
            <person name="Taniguchi T."/>
            <person name="Fukuda Y."/>
            <person name="Nemoto M."/>
            <person name="Matsumoto M."/>
            <person name="Wong P.S."/>
            <person name="Aburatani S."/>
            <person name="Fujibuchi W."/>
        </authorList>
    </citation>
    <scope>NUCLEOTIDE SEQUENCE [LARGE SCALE GENOMIC DNA]</scope>
    <source>
        <strain evidence="11 12">JPCC DA0580</strain>
    </source>
</reference>
<comment type="subcellular location">
    <subcellularLocation>
        <location evidence="1">Membrane</location>
        <topology evidence="1">Multi-pass membrane protein</topology>
    </subcellularLocation>
</comment>
<dbReference type="InterPro" id="IPR018108">
    <property type="entry name" value="MCP_transmembrane"/>
</dbReference>
<proteinExistence type="inferred from homology"/>
<dbReference type="OrthoDB" id="756301at2759"/>
<comment type="caution">
    <text evidence="11">The sequence shown here is derived from an EMBL/GenBank/DDBJ whole genome shotgun (WGS) entry which is preliminary data.</text>
</comment>
<dbReference type="PROSITE" id="PS50920">
    <property type="entry name" value="SOLCAR"/>
    <property type="match status" value="2"/>
</dbReference>
<keyword evidence="5" id="KW-0677">Repeat</keyword>
<evidence type="ECO:0000256" key="5">
    <source>
        <dbReference type="ARBA" id="ARBA00022737"/>
    </source>
</evidence>
<evidence type="ECO:0000256" key="7">
    <source>
        <dbReference type="ARBA" id="ARBA00023136"/>
    </source>
</evidence>
<organism evidence="11 12">
    <name type="scientific">Fistulifera solaris</name>
    <name type="common">Oleaginous diatom</name>
    <dbReference type="NCBI Taxonomy" id="1519565"/>
    <lineage>
        <taxon>Eukaryota</taxon>
        <taxon>Sar</taxon>
        <taxon>Stramenopiles</taxon>
        <taxon>Ochrophyta</taxon>
        <taxon>Bacillariophyta</taxon>
        <taxon>Bacillariophyceae</taxon>
        <taxon>Bacillariophycidae</taxon>
        <taxon>Naviculales</taxon>
        <taxon>Naviculaceae</taxon>
        <taxon>Fistulifera</taxon>
    </lineage>
</organism>
<sequence>MGGTKDYPREYLIASALAATINYPLWRASAIGQSGFVVESARIPALLSPYVHAFAPPYKGALATVLGMTWARAGIFWGSDYGKEQLMQMGMAESAATVLPPLVVSTVVQCVNMPLVRATITIQDPQSKLPNVAAALRYIYQTHGWAGLWHGTSAGVLKSVPKYCTAVVVKGFMEDWLPPPTDPSERLWRSAYKSAAAGIAGAALTNPLDVIRNEMFKTNLELTATVQKLWRELGVRFLARGLGKNMVAVAIPVACTIFFTDALVHRTQQRQRRVT</sequence>
<feature type="repeat" description="Solcar" evidence="8">
    <location>
        <begin position="92"/>
        <end position="176"/>
    </location>
</feature>
<evidence type="ECO:0000256" key="8">
    <source>
        <dbReference type="PROSITE-ProRule" id="PRU00282"/>
    </source>
</evidence>
<keyword evidence="4 8" id="KW-0812">Transmembrane</keyword>
<dbReference type="PANTHER" id="PTHR45667">
    <property type="entry name" value="S-ADENOSYLMETHIONINE MITOCHONDRIAL CARRIER PROTEIN"/>
    <property type="match status" value="1"/>
</dbReference>
<name>A0A1Z5JEI3_FISSO</name>
<evidence type="ECO:0000313" key="11">
    <source>
        <dbReference type="EMBL" id="GAX12407.1"/>
    </source>
</evidence>
<feature type="repeat" description="Solcar" evidence="8">
    <location>
        <begin position="185"/>
        <end position="266"/>
    </location>
</feature>